<dbReference type="Gene3D" id="2.30.110.10">
    <property type="entry name" value="Electron Transport, Fmn-binding Protein, Chain A"/>
    <property type="match status" value="1"/>
</dbReference>
<dbReference type="PANTHER" id="PTHR35802">
    <property type="entry name" value="PROTEASE SYNTHASE AND SPORULATION PROTEIN PAI 2"/>
    <property type="match status" value="1"/>
</dbReference>
<sequence length="224" mass="24748">MRHTTEYVQGDVEAVRALVREHPWATVVSHVPGRGLVSSHYPVLLEEDEDGIVLLSHVGRPDERLHELGQHEAMVIVYGPQGYVSPSWYDTSPAVPTWNFAVAHLYGVPELLSDEENLQVLDRLVAHFERVLPEPYLMNGTIANSEYAARIVHGTVGFRLRVTRFEAKEKMSQDKPAEVVERVVTALGEPGPYRNPTLAARMAALHGLDTGTAAPTTDDGTRAP</sequence>
<dbReference type="AlphaFoldDB" id="A0A3N2C3J0"/>
<dbReference type="InterPro" id="IPR007396">
    <property type="entry name" value="TR_PAI2-type"/>
</dbReference>
<gene>
    <name evidence="1" type="ORF">EDD42_2148</name>
</gene>
<reference evidence="1 2" key="1">
    <citation type="submission" date="2018-11" db="EMBL/GenBank/DDBJ databases">
        <title>Sequencing the genomes of 1000 actinobacteria strains.</title>
        <authorList>
            <person name="Klenk H.-P."/>
        </authorList>
    </citation>
    <scope>NUCLEOTIDE SEQUENCE [LARGE SCALE GENOMIC DNA]</scope>
    <source>
        <strain evidence="1 2">DSM 14012</strain>
    </source>
</reference>
<proteinExistence type="predicted"/>
<dbReference type="Pfam" id="PF04299">
    <property type="entry name" value="FMN_bind_2"/>
    <property type="match status" value="1"/>
</dbReference>
<keyword evidence="2" id="KW-1185">Reference proteome</keyword>
<organism evidence="1 2">
    <name type="scientific">Plantibacter flavus</name>
    <dbReference type="NCBI Taxonomy" id="150123"/>
    <lineage>
        <taxon>Bacteria</taxon>
        <taxon>Bacillati</taxon>
        <taxon>Actinomycetota</taxon>
        <taxon>Actinomycetes</taxon>
        <taxon>Micrococcales</taxon>
        <taxon>Microbacteriaceae</taxon>
        <taxon>Plantibacter</taxon>
    </lineage>
</organism>
<comment type="caution">
    <text evidence="1">The sequence shown here is derived from an EMBL/GenBank/DDBJ whole genome shotgun (WGS) entry which is preliminary data.</text>
</comment>
<accession>A0A3N2C3J0</accession>
<dbReference type="RefSeq" id="WP_085514386.1">
    <property type="nucleotide sequence ID" value="NZ_FXAP01000009.1"/>
</dbReference>
<protein>
    <submittedName>
        <fullName evidence="1">PaiB family negative transcriptional regulator</fullName>
    </submittedName>
</protein>
<name>A0A3N2C3J0_9MICO</name>
<dbReference type="Proteomes" id="UP000266915">
    <property type="component" value="Unassembled WGS sequence"/>
</dbReference>
<dbReference type="InterPro" id="IPR012349">
    <property type="entry name" value="Split_barrel_FMN-bd"/>
</dbReference>
<dbReference type="EMBL" id="RKHL01000001">
    <property type="protein sequence ID" value="ROR82066.1"/>
    <property type="molecule type" value="Genomic_DNA"/>
</dbReference>
<dbReference type="SUPFAM" id="SSF50475">
    <property type="entry name" value="FMN-binding split barrel"/>
    <property type="match status" value="1"/>
</dbReference>
<evidence type="ECO:0000313" key="1">
    <source>
        <dbReference type="EMBL" id="ROR82066.1"/>
    </source>
</evidence>
<evidence type="ECO:0000313" key="2">
    <source>
        <dbReference type="Proteomes" id="UP000266915"/>
    </source>
</evidence>
<dbReference type="PIRSF" id="PIRSF010372">
    <property type="entry name" value="PaiB"/>
    <property type="match status" value="1"/>
</dbReference>
<dbReference type="PANTHER" id="PTHR35802:SF1">
    <property type="entry name" value="PROTEASE SYNTHASE AND SPORULATION PROTEIN PAI 2"/>
    <property type="match status" value="1"/>
</dbReference>